<dbReference type="GO" id="GO:0051287">
    <property type="term" value="F:NAD binding"/>
    <property type="evidence" value="ECO:0007669"/>
    <property type="project" value="InterPro"/>
</dbReference>
<proteinExistence type="inferred from homology"/>
<dbReference type="AlphaFoldDB" id="A0A371X0S2"/>
<comment type="caution">
    <text evidence="7">The sequence shown here is derived from an EMBL/GenBank/DDBJ whole genome shotgun (WGS) entry which is preliminary data.</text>
</comment>
<evidence type="ECO:0000256" key="4">
    <source>
        <dbReference type="RuleBase" id="RU003719"/>
    </source>
</evidence>
<feature type="domain" description="D-isomer specific 2-hydroxyacid dehydrogenase NAD-binding" evidence="6">
    <location>
        <begin position="106"/>
        <end position="281"/>
    </location>
</feature>
<accession>A0A371X0S2</accession>
<keyword evidence="3" id="KW-0520">NAD</keyword>
<evidence type="ECO:0000256" key="3">
    <source>
        <dbReference type="ARBA" id="ARBA00023027"/>
    </source>
</evidence>
<dbReference type="InterPro" id="IPR036291">
    <property type="entry name" value="NAD(P)-bd_dom_sf"/>
</dbReference>
<dbReference type="SUPFAM" id="SSF52283">
    <property type="entry name" value="Formate/glycerate dehydrogenase catalytic domain-like"/>
    <property type="match status" value="1"/>
</dbReference>
<keyword evidence="1" id="KW-0521">NADP</keyword>
<keyword evidence="2 4" id="KW-0560">Oxidoreductase</keyword>
<dbReference type="EMBL" id="QURL01000005">
    <property type="protein sequence ID" value="RFC62806.1"/>
    <property type="molecule type" value="Genomic_DNA"/>
</dbReference>
<gene>
    <name evidence="7" type="ORF">DYI37_12615</name>
</gene>
<dbReference type="InterPro" id="IPR006139">
    <property type="entry name" value="D-isomer_2_OHA_DH_cat_dom"/>
</dbReference>
<dbReference type="GO" id="GO:0016618">
    <property type="term" value="F:hydroxypyruvate reductase [NAD(P)H] activity"/>
    <property type="evidence" value="ECO:0007669"/>
    <property type="project" value="TreeGrafter"/>
</dbReference>
<dbReference type="Pfam" id="PF02826">
    <property type="entry name" value="2-Hacid_dh_C"/>
    <property type="match status" value="1"/>
</dbReference>
<dbReference type="GO" id="GO:0005829">
    <property type="term" value="C:cytosol"/>
    <property type="evidence" value="ECO:0007669"/>
    <property type="project" value="TreeGrafter"/>
</dbReference>
<dbReference type="InterPro" id="IPR050223">
    <property type="entry name" value="D-isomer_2-hydroxyacid_DH"/>
</dbReference>
<dbReference type="PANTHER" id="PTHR10996:SF178">
    <property type="entry name" value="2-HYDROXYACID DEHYDROGENASE YGL185C-RELATED"/>
    <property type="match status" value="1"/>
</dbReference>
<dbReference type="RefSeq" id="WP_116683622.1">
    <property type="nucleotide sequence ID" value="NZ_QURL01000005.1"/>
</dbReference>
<reference evidence="7 8" key="1">
    <citation type="submission" date="2018-08" db="EMBL/GenBank/DDBJ databases">
        <title>Fulvimarina sp. 85, whole genome shotgun sequence.</title>
        <authorList>
            <person name="Tuo L."/>
        </authorList>
    </citation>
    <scope>NUCLEOTIDE SEQUENCE [LARGE SCALE GENOMIC DNA]</scope>
    <source>
        <strain evidence="7 8">85</strain>
    </source>
</reference>
<protein>
    <submittedName>
        <fullName evidence="7">2-hydroxyacid dehydrogenase</fullName>
    </submittedName>
</protein>
<dbReference type="InterPro" id="IPR006140">
    <property type="entry name" value="D-isomer_DH_NAD-bd"/>
</dbReference>
<dbReference type="OrthoDB" id="9793626at2"/>
<dbReference type="PROSITE" id="PS00065">
    <property type="entry name" value="D_2_HYDROXYACID_DH_1"/>
    <property type="match status" value="1"/>
</dbReference>
<evidence type="ECO:0000313" key="7">
    <source>
        <dbReference type="EMBL" id="RFC62806.1"/>
    </source>
</evidence>
<dbReference type="Gene3D" id="3.40.50.720">
    <property type="entry name" value="NAD(P)-binding Rossmann-like Domain"/>
    <property type="match status" value="2"/>
</dbReference>
<dbReference type="InterPro" id="IPR029752">
    <property type="entry name" value="D-isomer_DH_CS1"/>
</dbReference>
<dbReference type="CDD" id="cd12156">
    <property type="entry name" value="HPPR"/>
    <property type="match status" value="1"/>
</dbReference>
<dbReference type="Pfam" id="PF00389">
    <property type="entry name" value="2-Hacid_dh"/>
    <property type="match status" value="1"/>
</dbReference>
<evidence type="ECO:0000313" key="8">
    <source>
        <dbReference type="Proteomes" id="UP000264310"/>
    </source>
</evidence>
<evidence type="ECO:0000256" key="2">
    <source>
        <dbReference type="ARBA" id="ARBA00023002"/>
    </source>
</evidence>
<organism evidence="7 8">
    <name type="scientific">Fulvimarina endophytica</name>
    <dbReference type="NCBI Taxonomy" id="2293836"/>
    <lineage>
        <taxon>Bacteria</taxon>
        <taxon>Pseudomonadati</taxon>
        <taxon>Pseudomonadota</taxon>
        <taxon>Alphaproteobacteria</taxon>
        <taxon>Hyphomicrobiales</taxon>
        <taxon>Aurantimonadaceae</taxon>
        <taxon>Fulvimarina</taxon>
    </lineage>
</organism>
<dbReference type="FunFam" id="3.40.50.720:FF:000213">
    <property type="entry name" value="Putative 2-hydroxyacid dehydrogenase"/>
    <property type="match status" value="1"/>
</dbReference>
<evidence type="ECO:0000256" key="1">
    <source>
        <dbReference type="ARBA" id="ARBA00022857"/>
    </source>
</evidence>
<feature type="domain" description="D-isomer specific 2-hydroxyacid dehydrogenase catalytic" evidence="5">
    <location>
        <begin position="37"/>
        <end position="313"/>
    </location>
</feature>
<dbReference type="GO" id="GO:0030267">
    <property type="term" value="F:glyoxylate reductase (NADPH) activity"/>
    <property type="evidence" value="ECO:0007669"/>
    <property type="project" value="TreeGrafter"/>
</dbReference>
<dbReference type="Proteomes" id="UP000264310">
    <property type="component" value="Unassembled WGS sequence"/>
</dbReference>
<comment type="similarity">
    <text evidence="4">Belongs to the D-isomer specific 2-hydroxyacid dehydrogenase family.</text>
</comment>
<dbReference type="SUPFAM" id="SSF51735">
    <property type="entry name" value="NAD(P)-binding Rossmann-fold domains"/>
    <property type="match status" value="1"/>
</dbReference>
<evidence type="ECO:0000259" key="6">
    <source>
        <dbReference type="Pfam" id="PF02826"/>
    </source>
</evidence>
<name>A0A371X0S2_9HYPH</name>
<keyword evidence="8" id="KW-1185">Reference proteome</keyword>
<sequence length="313" mass="33843">MNKVLAVGRFDAASRQAIEEKGWLRYDAITGAAEADEAERGAIEAVAYLGHHPFGPDLMDRFPNLRLISNYGVGYDAIDVDAASERGIKVTNTPDVLSDDVADLAVALLLAQLRSVIKADAHVRSGAWSRKEPFPLQRKMSGQKVGILGLGRIGVEIASRLAAFKMEVHYWSRSPKAEAASGWTYHDDALAMMKAVDFAVVALVGGAATEGFVTKEMIEALGPRGVLVNISRGTTIDEDALIDALEEGRLGGAGLDVFRNEPHAHTRFFDLENVVLQPHQASATVETRADMGRLQRDNIEAYLAGQPLLTPVN</sequence>
<evidence type="ECO:0000259" key="5">
    <source>
        <dbReference type="Pfam" id="PF00389"/>
    </source>
</evidence>
<dbReference type="PANTHER" id="PTHR10996">
    <property type="entry name" value="2-HYDROXYACID DEHYDROGENASE-RELATED"/>
    <property type="match status" value="1"/>
</dbReference>